<dbReference type="OrthoDB" id="7022734at2"/>
<organism evidence="1 2">
    <name type="scientific">Candidatus Regiella insecticola 5.15</name>
    <dbReference type="NCBI Taxonomy" id="1005043"/>
    <lineage>
        <taxon>Bacteria</taxon>
        <taxon>Pseudomonadati</taxon>
        <taxon>Pseudomonadota</taxon>
        <taxon>Gammaproteobacteria</taxon>
        <taxon>Enterobacterales</taxon>
        <taxon>Enterobacteriaceae</taxon>
        <taxon>aphid secondary symbionts</taxon>
        <taxon>Candidatus Regiella</taxon>
    </lineage>
</organism>
<feature type="non-terminal residue" evidence="1">
    <location>
        <position position="1"/>
    </location>
</feature>
<proteinExistence type="predicted"/>
<sequence>QAMSAALLEQDFNEDYYFFEKEYKAALISRLSWAIKDLLRVDRHRLLGITAKNLKLVQVDFSNDKDEKEKG</sequence>
<gene>
    <name evidence="1" type="ORF">Rin_00021100</name>
</gene>
<dbReference type="RefSeq" id="WP_006707739.1">
    <property type="nucleotide sequence ID" value="NZ_AGCA01000495.1"/>
</dbReference>
<dbReference type="EMBL" id="AGCA01000495">
    <property type="protein sequence ID" value="EGY27969.1"/>
    <property type="molecule type" value="Genomic_DNA"/>
</dbReference>
<comment type="caution">
    <text evidence="1">The sequence shown here is derived from an EMBL/GenBank/DDBJ whole genome shotgun (WGS) entry which is preliminary data.</text>
</comment>
<reference evidence="1 2" key="1">
    <citation type="journal article" date="2012" name="Genome Res.">
        <title>Genomic basis of endosymbiont-conferred protection against an insect parasitoid.</title>
        <authorList>
            <person name="Hansen A.K."/>
            <person name="Vorburger C."/>
            <person name="Moran N.A."/>
        </authorList>
    </citation>
    <scope>NUCLEOTIDE SEQUENCE [LARGE SCALE GENOMIC DNA]</scope>
    <source>
        <strain evidence="2">R5.15</strain>
    </source>
</reference>
<evidence type="ECO:0000313" key="2">
    <source>
        <dbReference type="Proteomes" id="UP000004116"/>
    </source>
</evidence>
<dbReference type="Proteomes" id="UP000004116">
    <property type="component" value="Unassembled WGS sequence"/>
</dbReference>
<keyword evidence="2" id="KW-1185">Reference proteome</keyword>
<dbReference type="AlphaFoldDB" id="G2H213"/>
<name>G2H213_9ENTR</name>
<protein>
    <submittedName>
        <fullName evidence="1">Uncharacterized protein</fullName>
    </submittedName>
</protein>
<evidence type="ECO:0000313" key="1">
    <source>
        <dbReference type="EMBL" id="EGY27969.1"/>
    </source>
</evidence>
<accession>G2H213</accession>